<name>A0A7I8W2X6_9ANNE</name>
<keyword evidence="2" id="KW-1185">Reference proteome</keyword>
<dbReference type="SUPFAM" id="SSF52047">
    <property type="entry name" value="RNI-like"/>
    <property type="match status" value="1"/>
</dbReference>
<gene>
    <name evidence="1" type="ORF">DGYR_LOCUS10068</name>
</gene>
<dbReference type="InterPro" id="IPR032675">
    <property type="entry name" value="LRR_dom_sf"/>
</dbReference>
<reference evidence="1 2" key="1">
    <citation type="submission" date="2020-08" db="EMBL/GenBank/DDBJ databases">
        <authorList>
            <person name="Hejnol A."/>
        </authorList>
    </citation>
    <scope>NUCLEOTIDE SEQUENCE [LARGE SCALE GENOMIC DNA]</scope>
</reference>
<dbReference type="GO" id="GO:0005096">
    <property type="term" value="F:GTPase activator activity"/>
    <property type="evidence" value="ECO:0007669"/>
    <property type="project" value="InterPro"/>
</dbReference>
<dbReference type="PANTHER" id="PTHR46761:SF2">
    <property type="entry name" value="RAN GTPASE-ACTIVATING PROTEIN 1"/>
    <property type="match status" value="1"/>
</dbReference>
<comment type="caution">
    <text evidence="1">The sequence shown here is derived from an EMBL/GenBank/DDBJ whole genome shotgun (WGS) entry which is preliminary data.</text>
</comment>
<protein>
    <submittedName>
        <fullName evidence="1">Uncharacterized protein</fullName>
    </submittedName>
</protein>
<dbReference type="OrthoDB" id="120976at2759"/>
<dbReference type="InterPro" id="IPR045203">
    <property type="entry name" value="RanGAP1/2"/>
</dbReference>
<organism evidence="1 2">
    <name type="scientific">Dimorphilus gyrociliatus</name>
    <dbReference type="NCBI Taxonomy" id="2664684"/>
    <lineage>
        <taxon>Eukaryota</taxon>
        <taxon>Metazoa</taxon>
        <taxon>Spiralia</taxon>
        <taxon>Lophotrochozoa</taxon>
        <taxon>Annelida</taxon>
        <taxon>Polychaeta</taxon>
        <taxon>Polychaeta incertae sedis</taxon>
        <taxon>Dinophilidae</taxon>
        <taxon>Dimorphilus</taxon>
    </lineage>
</organism>
<dbReference type="EMBL" id="CAJFCJ010000016">
    <property type="protein sequence ID" value="CAD5122237.1"/>
    <property type="molecule type" value="Genomic_DNA"/>
</dbReference>
<dbReference type="Gene3D" id="3.80.10.10">
    <property type="entry name" value="Ribonuclease Inhibitor"/>
    <property type="match status" value="1"/>
</dbReference>
<evidence type="ECO:0000313" key="1">
    <source>
        <dbReference type="EMBL" id="CAD5122237.1"/>
    </source>
</evidence>
<dbReference type="Proteomes" id="UP000549394">
    <property type="component" value="Unassembled WGS sequence"/>
</dbReference>
<sequence>MANRSLINGILAQFENEFKQLFEHDGENLQIFLKYLQSYGQIDQCSRESIDDEILKADEFEKISSEVFHNYFKTAKTHVITDILNKMSEKFQNLSQDIRTDWNKFINNSKQLHLSETHDKIPEFQILMDQSYNSDLENETKTILLKVLQEEHNKLVIDDKNNKGTIYSNWLIYLYASKKLVLKEDLLILRLSGDKVDFDISLEENLFKQNFPDTFQTPLTLNAFLYYMDKQNNSTMPLKVLIFVDETEELLNVKDSDIFRKVIIEDNYHFPFVIWIKCSFLAQEYELVDFQLKKKPKTVQRQCKDVTPSDLTDLEKNTSKFVGSALKGTSLVINPSNETDIKHIFQCIVDNRYSSITEFSLSKYNLTNEHIADAFGAAISKLVNLEILFINNNNIETEVATSLFTNIAQNCSKIKKLYFANINLDKKNTYIAGKAIGKQRELQMLSFSYNKIGSIGARPILQNIADNCWKLTVLIIQNTAIGKDIGNILGKAVGKQVNLEEFNMNSNKIGSKPAKTVFQNIERHCHKISKLYVANIGMDNEIGDSFGNAVGKLKNLKVLSCSYNSIGASVAKTLFQNIVDNNISQIEELYLPDSCCTNEVKDLLSKTKDIQKQLKILTIRREDNERSIDIADSIISKEAKKRRFSFSKMGDALKVNLYNMVFDIACSIFRESIYHIIYSIIV</sequence>
<dbReference type="AlphaFoldDB" id="A0A7I8W2X6"/>
<dbReference type="PANTHER" id="PTHR46761">
    <property type="entry name" value="RAN GTPASE-ACTIVATING PROTEIN 1"/>
    <property type="match status" value="1"/>
</dbReference>
<accession>A0A7I8W2X6</accession>
<proteinExistence type="predicted"/>
<evidence type="ECO:0000313" key="2">
    <source>
        <dbReference type="Proteomes" id="UP000549394"/>
    </source>
</evidence>